<dbReference type="PANTHER" id="PTHR35112:SF1">
    <property type="entry name" value="RING_FYVE_PHD ZINC FINGER SUPERFAMILY PROTEIN"/>
    <property type="match status" value="1"/>
</dbReference>
<dbReference type="OrthoDB" id="2016723at2759"/>
<keyword evidence="2" id="KW-1133">Transmembrane helix</keyword>
<protein>
    <recommendedName>
        <fullName evidence="3">DUF7796 domain-containing protein</fullName>
    </recommendedName>
</protein>
<comment type="caution">
    <text evidence="4">The sequence shown here is derived from an EMBL/GenBank/DDBJ whole genome shotgun (WGS) entry which is preliminary data.</text>
</comment>
<gene>
    <name evidence="4" type="ORF">Cgig2_022655</name>
</gene>
<dbReference type="EMBL" id="JAKOGI010000973">
    <property type="protein sequence ID" value="KAJ8428745.1"/>
    <property type="molecule type" value="Genomic_DNA"/>
</dbReference>
<name>A0A9Q1Q4P7_9CARY</name>
<feature type="transmembrane region" description="Helical" evidence="2">
    <location>
        <begin position="30"/>
        <end position="50"/>
    </location>
</feature>
<sequence length="443" mass="49273">MGLEEGKARATKATKQPSSPRKGFQWVSDLDWRLLLLLFFSLSILLFVSLSCSSSLRQIPSFVRHAAAITITKNHVLVPPLSADVALRKSELTRSRIAVCLVGGARRFELTGPSILDRILDEYPNADLFLNSPLDPNSFKLSLLKFASRVASFRVFKPTPIPETESQVRVLTAANSPNGIQGLLQYFNLVEGCLTMLESYQNEKGFTYDWIVRTRVDSYWSAPLDPNSFFPGEYVVPPGSSFGGLNDRLGIGDYNTSIVALSRLSLIPTLDLLGYTGLNSETAFKAQLTTHNTSFRTLAQPFCIVTDRQYKFPPTQFGVPVAALSSVGPLSGAKCRPCKPMCTGPCMADVMLRLQKGWSWIPWRNGTVELCDATGEWEEGWEGMFDGIVGERLARFRKRIGEMDVNQCVEDFEELKGKTAHWEAPPFEEICRLGLDPTYSDNS</sequence>
<evidence type="ECO:0000256" key="1">
    <source>
        <dbReference type="SAM" id="MobiDB-lite"/>
    </source>
</evidence>
<evidence type="ECO:0000313" key="4">
    <source>
        <dbReference type="EMBL" id="KAJ8428745.1"/>
    </source>
</evidence>
<feature type="domain" description="DUF7796" evidence="3">
    <location>
        <begin position="93"/>
        <end position="436"/>
    </location>
</feature>
<evidence type="ECO:0000259" key="3">
    <source>
        <dbReference type="Pfam" id="PF25072"/>
    </source>
</evidence>
<proteinExistence type="predicted"/>
<evidence type="ECO:0000313" key="5">
    <source>
        <dbReference type="Proteomes" id="UP001153076"/>
    </source>
</evidence>
<reference evidence="4" key="1">
    <citation type="submission" date="2022-04" db="EMBL/GenBank/DDBJ databases">
        <title>Carnegiea gigantea Genome sequencing and assembly v2.</title>
        <authorList>
            <person name="Copetti D."/>
            <person name="Sanderson M.J."/>
            <person name="Burquez A."/>
            <person name="Wojciechowski M.F."/>
        </authorList>
    </citation>
    <scope>NUCLEOTIDE SEQUENCE</scope>
    <source>
        <strain evidence="4">SGP5-SGP5p</strain>
        <tissue evidence="4">Aerial part</tissue>
    </source>
</reference>
<dbReference type="InterPro" id="IPR056698">
    <property type="entry name" value="DUF7796"/>
</dbReference>
<evidence type="ECO:0000256" key="2">
    <source>
        <dbReference type="SAM" id="Phobius"/>
    </source>
</evidence>
<dbReference type="Pfam" id="PF25072">
    <property type="entry name" value="DUF7796"/>
    <property type="match status" value="1"/>
</dbReference>
<organism evidence="4 5">
    <name type="scientific">Carnegiea gigantea</name>
    <dbReference type="NCBI Taxonomy" id="171969"/>
    <lineage>
        <taxon>Eukaryota</taxon>
        <taxon>Viridiplantae</taxon>
        <taxon>Streptophyta</taxon>
        <taxon>Embryophyta</taxon>
        <taxon>Tracheophyta</taxon>
        <taxon>Spermatophyta</taxon>
        <taxon>Magnoliopsida</taxon>
        <taxon>eudicotyledons</taxon>
        <taxon>Gunneridae</taxon>
        <taxon>Pentapetalae</taxon>
        <taxon>Caryophyllales</taxon>
        <taxon>Cactineae</taxon>
        <taxon>Cactaceae</taxon>
        <taxon>Cactoideae</taxon>
        <taxon>Echinocereeae</taxon>
        <taxon>Carnegiea</taxon>
    </lineage>
</organism>
<dbReference type="PANTHER" id="PTHR35112">
    <property type="entry name" value="OS08G0360500 PROTEIN"/>
    <property type="match status" value="1"/>
</dbReference>
<keyword evidence="2" id="KW-0472">Membrane</keyword>
<accession>A0A9Q1Q4P7</accession>
<keyword evidence="5" id="KW-1185">Reference proteome</keyword>
<keyword evidence="2" id="KW-0812">Transmembrane</keyword>
<dbReference type="Proteomes" id="UP001153076">
    <property type="component" value="Unassembled WGS sequence"/>
</dbReference>
<feature type="region of interest" description="Disordered" evidence="1">
    <location>
        <begin position="1"/>
        <end position="22"/>
    </location>
</feature>
<dbReference type="AlphaFoldDB" id="A0A9Q1Q4P7"/>